<keyword evidence="16 21" id="KW-0472">Membrane</keyword>
<feature type="transmembrane region" description="Helical" evidence="21">
    <location>
        <begin position="111"/>
        <end position="129"/>
    </location>
</feature>
<comment type="pathway">
    <text evidence="20">Nitrogen metabolism; (S)-allantoin degradation; (S)-ureidoglycolate from allantoate (aminidohydrolase route): step 1/1.</text>
</comment>
<feature type="transmembrane region" description="Helical" evidence="21">
    <location>
        <begin position="258"/>
        <end position="278"/>
    </location>
</feature>
<dbReference type="GO" id="GO:0004037">
    <property type="term" value="F:allantoicase activity"/>
    <property type="evidence" value="ECO:0007669"/>
    <property type="project" value="UniProtKB-EC"/>
</dbReference>
<dbReference type="Gene3D" id="2.60.120.260">
    <property type="entry name" value="Galactose-binding domain-like"/>
    <property type="match status" value="2"/>
</dbReference>
<dbReference type="GeneID" id="62197865"/>
<dbReference type="OrthoDB" id="10266039at2759"/>
<feature type="transmembrane region" description="Helical" evidence="21">
    <location>
        <begin position="370"/>
        <end position="389"/>
    </location>
</feature>
<dbReference type="Pfam" id="PF03561">
    <property type="entry name" value="Allantoicase"/>
    <property type="match status" value="2"/>
</dbReference>
<dbReference type="NCBIfam" id="TIGR02961">
    <property type="entry name" value="allantoicase"/>
    <property type="match status" value="1"/>
</dbReference>
<dbReference type="HAMAP" id="MF_00813">
    <property type="entry name" value="Allantoicase"/>
    <property type="match status" value="1"/>
</dbReference>
<dbReference type="GO" id="GO:0000256">
    <property type="term" value="P:allantoin catabolic process"/>
    <property type="evidence" value="ECO:0007669"/>
    <property type="project" value="InterPro"/>
</dbReference>
<feature type="domain" description="Allantoicase" evidence="22">
    <location>
        <begin position="896"/>
        <end position="1034"/>
    </location>
</feature>
<dbReference type="InterPro" id="IPR008551">
    <property type="entry name" value="TANGO2"/>
</dbReference>
<evidence type="ECO:0000256" key="18">
    <source>
        <dbReference type="ARBA" id="ARBA00048064"/>
    </source>
</evidence>
<dbReference type="GO" id="GO:0106073">
    <property type="term" value="F:dolichyl pyrophosphate Glc2Man9GlcNAc2 alpha-1,2-glucosyltransferase activity"/>
    <property type="evidence" value="ECO:0007669"/>
    <property type="project" value="UniProtKB-EC"/>
</dbReference>
<evidence type="ECO:0000313" key="24">
    <source>
        <dbReference type="Proteomes" id="UP000662931"/>
    </source>
</evidence>
<evidence type="ECO:0000256" key="17">
    <source>
        <dbReference type="ARBA" id="ARBA00044727"/>
    </source>
</evidence>
<evidence type="ECO:0000256" key="21">
    <source>
        <dbReference type="SAM" id="Phobius"/>
    </source>
</evidence>
<feature type="transmembrane region" description="Helical" evidence="21">
    <location>
        <begin position="396"/>
        <end position="421"/>
    </location>
</feature>
<comment type="similarity">
    <text evidence="5">Belongs to the ALG10 glucosyltransferase family.</text>
</comment>
<dbReference type="GO" id="GO:0005789">
    <property type="term" value="C:endoplasmic reticulum membrane"/>
    <property type="evidence" value="ECO:0007669"/>
    <property type="project" value="UniProtKB-SubCell"/>
</dbReference>
<keyword evidence="9" id="KW-0659">Purine metabolism</keyword>
<dbReference type="FunFam" id="2.60.120.260:FF:000078">
    <property type="entry name" value="DAL2p Allantoicase"/>
    <property type="match status" value="1"/>
</dbReference>
<evidence type="ECO:0000256" key="11">
    <source>
        <dbReference type="ARBA" id="ARBA00022679"/>
    </source>
</evidence>
<organism evidence="23 24">
    <name type="scientific">Eeniella nana</name>
    <name type="common">Yeast</name>
    <name type="synonym">Brettanomyces nanus</name>
    <dbReference type="NCBI Taxonomy" id="13502"/>
    <lineage>
        <taxon>Eukaryota</taxon>
        <taxon>Fungi</taxon>
        <taxon>Dikarya</taxon>
        <taxon>Ascomycota</taxon>
        <taxon>Saccharomycotina</taxon>
        <taxon>Pichiomycetes</taxon>
        <taxon>Pichiales</taxon>
        <taxon>Pichiaceae</taxon>
        <taxon>Brettanomyces</taxon>
    </lineage>
</organism>
<keyword evidence="24" id="KW-1185">Reference proteome</keyword>
<evidence type="ECO:0000256" key="14">
    <source>
        <dbReference type="ARBA" id="ARBA00022824"/>
    </source>
</evidence>
<keyword evidence="15 21" id="KW-1133">Transmembrane helix</keyword>
<evidence type="ECO:0000259" key="22">
    <source>
        <dbReference type="Pfam" id="PF03561"/>
    </source>
</evidence>
<dbReference type="RefSeq" id="XP_038780632.1">
    <property type="nucleotide sequence ID" value="XM_038924704.1"/>
</dbReference>
<dbReference type="UniPathway" id="UPA00378"/>
<dbReference type="PANTHER" id="PTHR12045">
    <property type="entry name" value="ALLANTOICASE"/>
    <property type="match status" value="1"/>
</dbReference>
<dbReference type="EC" id="3.5.3.4" evidence="7"/>
<feature type="transmembrane region" description="Helical" evidence="21">
    <location>
        <begin position="218"/>
        <end position="237"/>
    </location>
</feature>
<name>A0A875RXV9_EENNA</name>
<comment type="catalytic activity">
    <reaction evidence="18">
        <text>an alpha-D-Glc-(1-&gt;3)-alpha-D-Glc-(1-&gt;3)-alpha-D-Man-(1-&gt;2)-alpha-D-Man-(1-&gt;2)-alpha-D-Man-(1-&gt;3)-[alpha-D-Man-(1-&gt;2)-alpha-D-Man-(1-&gt;3)-[alpha-D-Man-(1-&gt;2)-alpha-D-Man-(1-&gt;6)]-alpha-D-Man-(1-&gt;6)]-beta-D-Man-(1-&gt;4)-beta-D-GlcNAc-(1-&gt;4)-alpha-D-GlcNAc-diphospho-di-trans,poly-cis-dolichol + a di-trans,poly-cis-dolichyl beta-D-glucosyl phosphate = a alpha-D-Glc-(1-&gt;2)-alpha-D-Glc-(1-&gt;3)-alpha-D-Glc-(1-&gt;3)-alpha-D-Man-(1-&gt;2)-alpha-D-Man-(1-&gt;2)-alpha-D-Man-(1-&gt;3)-[alpha-D-Man-(1-&gt;2)-alpha-D-Man-(1-&gt;3)-[alpha-D-Man-(1-&gt;2)-alpha-D-Man-(1-&gt;6)]-alpha-D-Man-(1-&gt;6)]-beta-D-Man-(1-&gt;4)-beta-D-GlcNAc-(1-&gt;4)-alpha-D-GlcNAc-diphospho-di-trans,poly-cis-dolichol + a di-trans,poly-cis-dolichyl phosphate + H(+)</text>
        <dbReference type="Rhea" id="RHEA:29543"/>
        <dbReference type="Rhea" id="RHEA-COMP:19498"/>
        <dbReference type="Rhea" id="RHEA-COMP:19502"/>
        <dbReference type="Rhea" id="RHEA-COMP:19512"/>
        <dbReference type="Rhea" id="RHEA-COMP:19522"/>
        <dbReference type="ChEBI" id="CHEBI:15378"/>
        <dbReference type="ChEBI" id="CHEBI:57525"/>
        <dbReference type="ChEBI" id="CHEBI:57683"/>
        <dbReference type="ChEBI" id="CHEBI:132522"/>
        <dbReference type="ChEBI" id="CHEBI:132523"/>
        <dbReference type="EC" id="2.4.1.256"/>
    </reaction>
    <physiologicalReaction direction="left-to-right" evidence="18">
        <dbReference type="Rhea" id="RHEA:29544"/>
    </physiologicalReaction>
</comment>
<evidence type="ECO:0000256" key="5">
    <source>
        <dbReference type="ARBA" id="ARBA00010600"/>
    </source>
</evidence>
<gene>
    <name evidence="23" type="ORF">FOA43_004465</name>
</gene>
<evidence type="ECO:0000256" key="16">
    <source>
        <dbReference type="ARBA" id="ARBA00023136"/>
    </source>
</evidence>
<dbReference type="InterPro" id="IPR016900">
    <property type="entry name" value="Alg10"/>
</dbReference>
<evidence type="ECO:0000256" key="15">
    <source>
        <dbReference type="ARBA" id="ARBA00022989"/>
    </source>
</evidence>
<accession>A0A875RXV9</accession>
<feature type="transmembrane region" description="Helical" evidence="21">
    <location>
        <begin position="298"/>
        <end position="319"/>
    </location>
</feature>
<evidence type="ECO:0000256" key="9">
    <source>
        <dbReference type="ARBA" id="ARBA00022631"/>
    </source>
</evidence>
<dbReference type="InterPro" id="IPR008979">
    <property type="entry name" value="Galactose-bd-like_sf"/>
</dbReference>
<evidence type="ECO:0000256" key="12">
    <source>
        <dbReference type="ARBA" id="ARBA00022692"/>
    </source>
</evidence>
<dbReference type="SUPFAM" id="SSF49785">
    <property type="entry name" value="Galactose-binding domain-like"/>
    <property type="match status" value="2"/>
</dbReference>
<evidence type="ECO:0000256" key="10">
    <source>
        <dbReference type="ARBA" id="ARBA00022676"/>
    </source>
</evidence>
<feature type="transmembrane region" description="Helical" evidence="21">
    <location>
        <begin position="84"/>
        <end position="104"/>
    </location>
</feature>
<evidence type="ECO:0000256" key="3">
    <source>
        <dbReference type="ARBA" id="ARBA00004922"/>
    </source>
</evidence>
<comment type="similarity">
    <text evidence="4">Belongs to the allantoicase family.</text>
</comment>
<evidence type="ECO:0000256" key="1">
    <source>
        <dbReference type="ARBA" id="ARBA00001314"/>
    </source>
</evidence>
<dbReference type="Proteomes" id="UP000662931">
    <property type="component" value="Chromosome 4"/>
</dbReference>
<evidence type="ECO:0000256" key="2">
    <source>
        <dbReference type="ARBA" id="ARBA00004477"/>
    </source>
</evidence>
<comment type="catalytic activity">
    <reaction evidence="1">
        <text>allantoate + H2O = (S)-ureidoglycolate + urea</text>
        <dbReference type="Rhea" id="RHEA:11016"/>
        <dbReference type="ChEBI" id="CHEBI:15377"/>
        <dbReference type="ChEBI" id="CHEBI:16199"/>
        <dbReference type="ChEBI" id="CHEBI:17536"/>
        <dbReference type="ChEBI" id="CHEBI:57296"/>
        <dbReference type="EC" id="3.5.3.4"/>
    </reaction>
</comment>
<keyword evidence="14" id="KW-0256">Endoplasmic reticulum</keyword>
<dbReference type="Pfam" id="PF04922">
    <property type="entry name" value="DIE2_ALG10"/>
    <property type="match status" value="1"/>
</dbReference>
<keyword evidence="11" id="KW-0808">Transferase</keyword>
<keyword evidence="10" id="KW-0328">Glycosyltransferase</keyword>
<dbReference type="PANTHER" id="PTHR12045:SF3">
    <property type="entry name" value="INACTIVE ALLANTOICASE-RELATED"/>
    <property type="match status" value="1"/>
</dbReference>
<dbReference type="InterPro" id="IPR015908">
    <property type="entry name" value="Allantoicase_dom"/>
</dbReference>
<evidence type="ECO:0000256" key="20">
    <source>
        <dbReference type="ARBA" id="ARBA00060607"/>
    </source>
</evidence>
<comment type="pathway">
    <text evidence="3">Protein modification; protein glycosylation.</text>
</comment>
<dbReference type="GO" id="GO:0006488">
    <property type="term" value="P:dolichol-linked oligosaccharide biosynthetic process"/>
    <property type="evidence" value="ECO:0007669"/>
    <property type="project" value="InterPro"/>
</dbReference>
<proteinExistence type="inferred from homology"/>
<dbReference type="AlphaFoldDB" id="A0A875RXV9"/>
<dbReference type="GO" id="GO:0006144">
    <property type="term" value="P:purine nucleobase metabolic process"/>
    <property type="evidence" value="ECO:0007669"/>
    <property type="project" value="UniProtKB-KW"/>
</dbReference>
<evidence type="ECO:0000256" key="19">
    <source>
        <dbReference type="ARBA" id="ARBA00056910"/>
    </source>
</evidence>
<evidence type="ECO:0000256" key="8">
    <source>
        <dbReference type="ARBA" id="ARBA00018512"/>
    </source>
</evidence>
<comment type="subcellular location">
    <subcellularLocation>
        <location evidence="2">Endoplasmic reticulum membrane</location>
        <topology evidence="2">Multi-pass membrane protein</topology>
    </subcellularLocation>
</comment>
<sequence>MSRLEGLLDLVSTTLGVIPLRIFNQDTSQVVNYPFIDEIFHVRQAQAFCEGDWSYWDPKITTPPGLYFLAALYSRIGGVDCDLINLRTLNFIGGLTIAIITFYLRTKVKNPGFLTLSIFMCPLLAIYYALFYTDVWSTCLVLLSYTLAVTRPFSSDFLNASISALFGLFSVFLRQTNIVWTAFAMIALMESRDIASTHPDTRTIHRLKSFLSTTSRNWYLLVPYVIVALLFAYFVVINGGITLGDKQNHQMSLHLMQMFYWVFFTALFTAPLWFSIGIMTDYIKHNFLTVKGLFFNSIWIPFIGLIVHNYTIIHPFLLADNRHYTFYLVRRLIARDQISRYQLIPVYHFTCYVLYQLMKQCTTRLSPSNSSVVMFIALLCSTALTIVPSPLIEPRYYIVPFVFFRLLINPSIQPIVPIFWFKRYNRTIRLILELTSFTSFTTPPLTLRSLRSSISKVSRGSIPALFLNSDLDAESWLNHIKQEMDDFKDVGGFSLLYGQLRHSDHGIMPLYIFSNRYKETVSVFNHSDQSKLDSSFHQIQFYKTLGLSNSPFLQPWPKVTHGKNLLDRAVQQAIQNNWSQQQLVSKLLDILSTANPPDPETWLKYRFEDGFNQMVKSIFIPPIQKPAQANLTLARITSNPSLTGKYYGTRTQTVILVDKNGNVTYIEKNLHTGECLYEVPTITKFQFHIQALNIVFVQTMSKLSQADFQLNVVNRYTDVIGAKLGGKVLATSNEWFAVAENLIKSSSPIRDATKFTYAGAWYDGWETRRHNPEEADWVVFKMGVASATLVGCEVDTAFFNGNQAPFISVEATTLDDDSNYGDSTVCWDSVIPKMACGPSQKQFFARPDPTDKAYTHVRLRMYPDGGIARFRLYGKVYPIIPLDVSTIVDTASCLQGGVCVRTSDEHFGSASNLLLPGRGHDMSDGWETTRSRSYGHRDWAIIKLGFRTQVEKIVVDTAYYRGNYPEYIYVEGIDSDKEVVGADDSSWEQIVDKSKTEADKEHGYEILSSNSYTHVKLIMIPDGGIKRLRVFGKIYTI</sequence>
<dbReference type="FunFam" id="2.60.120.260:FF:000059">
    <property type="entry name" value="Probable allantoicase"/>
    <property type="match status" value="1"/>
</dbReference>
<dbReference type="Pfam" id="PF05742">
    <property type="entry name" value="TANGO2"/>
    <property type="match status" value="1"/>
</dbReference>
<evidence type="ECO:0000313" key="23">
    <source>
        <dbReference type="EMBL" id="QPG77067.1"/>
    </source>
</evidence>
<feature type="domain" description="Allantoicase" evidence="22">
    <location>
        <begin position="725"/>
        <end position="876"/>
    </location>
</feature>
<keyword evidence="12 21" id="KW-0812">Transmembrane</keyword>
<evidence type="ECO:0000256" key="4">
    <source>
        <dbReference type="ARBA" id="ARBA00009242"/>
    </source>
</evidence>
<evidence type="ECO:0000256" key="7">
    <source>
        <dbReference type="ARBA" id="ARBA00012170"/>
    </source>
</evidence>
<evidence type="ECO:0000256" key="13">
    <source>
        <dbReference type="ARBA" id="ARBA00022801"/>
    </source>
</evidence>
<evidence type="ECO:0000256" key="6">
    <source>
        <dbReference type="ARBA" id="ARBA00011967"/>
    </source>
</evidence>
<dbReference type="EC" id="2.4.1.256" evidence="6"/>
<comment type="function">
    <text evidence="17">Dol-P-Glc:Glc(2)Man(9)GlcNAc(2)-PP-Dol alpha-1,2-glucosyltransferase that operates in the biosynthetic pathway of dolichol-linked oligosaccharides, the glycan precursors employed in protein asparagine (N)-glycosylation. The assembly of dolichol-linked oligosaccharides begins on the cytosolic side of the endoplasmic reticulum membrane and finishes in its lumen. The sequential addition of sugars to dolichol pyrophosphate produces dolichol-linked oligosaccharides containing fourteen sugars, including two GlcNAcs, nine mannoses and three glucoses. Once assembled, the oligosaccharide is transferred from the lipid to nascent proteins by oligosaccharyltransferases. In the lumen of the endoplasmic reticulum, adds the third and last glucose residue from dolichyl phosphate glucose (Dol-P-Glc) onto the lipid-linked oligosaccharide intermediate Glc(2)Man(9)GlcNAc(2)-PP-Dol to produce Glc(3)Man(9)GlcNAc(2)-PP-Dol.</text>
</comment>
<reference evidence="23" key="1">
    <citation type="submission" date="2020-10" db="EMBL/GenBank/DDBJ databases">
        <authorList>
            <person name="Roach M.J.R."/>
        </authorList>
    </citation>
    <scope>NUCLEOTIDE SEQUENCE</scope>
    <source>
        <strain evidence="23">CBS 1945</strain>
    </source>
</reference>
<dbReference type="EMBL" id="CP064815">
    <property type="protein sequence ID" value="QPG77067.1"/>
    <property type="molecule type" value="Genomic_DNA"/>
</dbReference>
<dbReference type="KEGG" id="bnn:FOA43_004465"/>
<protein>
    <recommendedName>
        <fullName evidence="8">Dol-P-Glc:Glc(2)Man(9)GlcNAc(2)-PP-Dol alpha-1,2-glucosyltransferase</fullName>
        <ecNumber evidence="6">2.4.1.256</ecNumber>
        <ecNumber evidence="7">3.5.3.4</ecNumber>
    </recommendedName>
</protein>
<comment type="function">
    <text evidence="19">Utilization of purines as secondary nitrogen sources, when primary sources are limiting.</text>
</comment>
<dbReference type="InterPro" id="IPR005164">
    <property type="entry name" value="Allantoicase"/>
</dbReference>
<keyword evidence="13" id="KW-0378">Hydrolase</keyword>